<organism evidence="2 3">
    <name type="scientific">Ramularia collo-cygni</name>
    <dbReference type="NCBI Taxonomy" id="112498"/>
    <lineage>
        <taxon>Eukaryota</taxon>
        <taxon>Fungi</taxon>
        <taxon>Dikarya</taxon>
        <taxon>Ascomycota</taxon>
        <taxon>Pezizomycotina</taxon>
        <taxon>Dothideomycetes</taxon>
        <taxon>Dothideomycetidae</taxon>
        <taxon>Mycosphaerellales</taxon>
        <taxon>Mycosphaerellaceae</taxon>
        <taxon>Ramularia</taxon>
    </lineage>
</organism>
<accession>A0A2D3VNR2</accession>
<dbReference type="AlphaFoldDB" id="A0A2D3VNR2"/>
<reference evidence="2 3" key="1">
    <citation type="submission" date="2016-03" db="EMBL/GenBank/DDBJ databases">
        <authorList>
            <person name="Ploux O."/>
        </authorList>
    </citation>
    <scope>NUCLEOTIDE SEQUENCE [LARGE SCALE GENOMIC DNA]</scope>
    <source>
        <strain evidence="2 3">URUG2</strain>
    </source>
</reference>
<feature type="domain" description="2EXR" evidence="1">
    <location>
        <begin position="10"/>
        <end position="60"/>
    </location>
</feature>
<evidence type="ECO:0000313" key="2">
    <source>
        <dbReference type="EMBL" id="CZT25734.1"/>
    </source>
</evidence>
<gene>
    <name evidence="2" type="ORF">RCC_11403</name>
</gene>
<evidence type="ECO:0000313" key="3">
    <source>
        <dbReference type="Proteomes" id="UP000225277"/>
    </source>
</evidence>
<dbReference type="InterPro" id="IPR045518">
    <property type="entry name" value="2EXR"/>
</dbReference>
<dbReference type="EMBL" id="FJUY01000030">
    <property type="protein sequence ID" value="CZT25734.1"/>
    <property type="molecule type" value="Genomic_DNA"/>
</dbReference>
<dbReference type="Proteomes" id="UP000225277">
    <property type="component" value="Unassembled WGS sequence"/>
</dbReference>
<evidence type="ECO:0000259" key="1">
    <source>
        <dbReference type="Pfam" id="PF20150"/>
    </source>
</evidence>
<dbReference type="Pfam" id="PF20150">
    <property type="entry name" value="2EXR"/>
    <property type="match status" value="1"/>
</dbReference>
<protein>
    <recommendedName>
        <fullName evidence="1">2EXR domain-containing protein</fullName>
    </recommendedName>
</protein>
<dbReference type="RefSeq" id="XP_023632392.1">
    <property type="nucleotide sequence ID" value="XM_023776624.1"/>
</dbReference>
<proteinExistence type="predicted"/>
<sequence length="202" mass="23847">MHRSASLSGLPTELRLSIWQFALQDSECHIRRGRSEKKPTRSIWALLHVNQQIRAEVLPMFFPMVTIHLREDLTERDLETWLDVIGPRAVCEMKKTHLYSRRMCAGSRPDETYNCHRQAFYYTELRESQIADMVVLQGYRPTMFFRLLPDICSRGHLSCFRKTVKQLELSGSEDWYMAKDETLSKDRLMKLWRALNIDHRAG</sequence>
<dbReference type="GeneID" id="35606421"/>
<keyword evidence="3" id="KW-1185">Reference proteome</keyword>
<dbReference type="OrthoDB" id="3650772at2759"/>
<name>A0A2D3VNR2_9PEZI</name>